<dbReference type="Gene3D" id="3.10.540.10">
    <property type="entry name" value="duf1285 like domain"/>
    <property type="match status" value="1"/>
</dbReference>
<evidence type="ECO:0000259" key="2">
    <source>
        <dbReference type="Pfam" id="PF21028"/>
    </source>
</evidence>
<name>A0A7X6GX73_9RHOB</name>
<dbReference type="Gene3D" id="2.30.270.10">
    <property type="entry name" value="duf1285 protein"/>
    <property type="match status" value="1"/>
</dbReference>
<dbReference type="AlphaFoldDB" id="A0A7X6GX73"/>
<protein>
    <submittedName>
        <fullName evidence="3">DUF1285 domain-containing protein</fullName>
    </submittedName>
</protein>
<evidence type="ECO:0000259" key="1">
    <source>
        <dbReference type="Pfam" id="PF06938"/>
    </source>
</evidence>
<dbReference type="Pfam" id="PF21028">
    <property type="entry name" value="DUF1285_C"/>
    <property type="match status" value="1"/>
</dbReference>
<keyword evidence="4" id="KW-1185">Reference proteome</keyword>
<dbReference type="InterPro" id="IPR023361">
    <property type="entry name" value="DUF1285_beta_roll_sf"/>
</dbReference>
<proteinExistence type="predicted"/>
<dbReference type="Gene3D" id="2.20.70.10">
    <property type="match status" value="1"/>
</dbReference>
<dbReference type="InterPro" id="IPR010707">
    <property type="entry name" value="DUF1285"/>
</dbReference>
<gene>
    <name evidence="3" type="ORF">HCU73_01280</name>
</gene>
<dbReference type="Pfam" id="PF06938">
    <property type="entry name" value="DUF1285_N"/>
    <property type="match status" value="1"/>
</dbReference>
<reference evidence="3 4" key="1">
    <citation type="submission" date="2020-04" db="EMBL/GenBank/DDBJ databases">
        <authorList>
            <person name="Yoon J."/>
        </authorList>
    </citation>
    <scope>NUCLEOTIDE SEQUENCE [LARGE SCALE GENOMIC DNA]</scope>
    <source>
        <strain evidence="3 4">KMU-115</strain>
    </source>
</reference>
<evidence type="ECO:0000313" key="4">
    <source>
        <dbReference type="Proteomes" id="UP000526408"/>
    </source>
</evidence>
<comment type="caution">
    <text evidence="3">The sequence shown here is derived from an EMBL/GenBank/DDBJ whole genome shotgun (WGS) entry which is preliminary data.</text>
</comment>
<dbReference type="Proteomes" id="UP000526408">
    <property type="component" value="Unassembled WGS sequence"/>
</dbReference>
<accession>A0A7X6GX73</accession>
<dbReference type="InterPro" id="IPR048342">
    <property type="entry name" value="DUF1285_C"/>
</dbReference>
<dbReference type="InterPro" id="IPR048341">
    <property type="entry name" value="DUF1285_N"/>
</dbReference>
<organism evidence="3 4">
    <name type="scientific">Roseicyclus persicicus</name>
    <dbReference type="NCBI Taxonomy" id="2650661"/>
    <lineage>
        <taxon>Bacteria</taxon>
        <taxon>Pseudomonadati</taxon>
        <taxon>Pseudomonadota</taxon>
        <taxon>Alphaproteobacteria</taxon>
        <taxon>Rhodobacterales</taxon>
        <taxon>Roseobacteraceae</taxon>
        <taxon>Roseicyclus</taxon>
    </lineage>
</organism>
<dbReference type="EMBL" id="JAAZQQ010000001">
    <property type="protein sequence ID" value="NKX43208.1"/>
    <property type="molecule type" value="Genomic_DNA"/>
</dbReference>
<feature type="domain" description="DUF1285" evidence="1">
    <location>
        <begin position="36"/>
        <end position="102"/>
    </location>
</feature>
<dbReference type="RefSeq" id="WP_168621593.1">
    <property type="nucleotide sequence ID" value="NZ_JAAZQQ010000001.1"/>
</dbReference>
<dbReference type="PIRSF" id="PIRSF029557">
    <property type="entry name" value="UCP029557"/>
    <property type="match status" value="1"/>
</dbReference>
<sequence length="204" mass="22425">MAKRDGGQKIVTDDPKPGTDQLMQAAQAAARTGKLPPVHLWTPPFCGDIDMEIRRDGTWFHEGTPIGRAPLVRLFSTILKKEGDRYFLVTPVEKVGIRVEDAPFVAQDFEVRGEGTGQVITFTTNVGDKVVAGPENAIRVVRDAAGEPSPYVHVRAGLEALIDRKSFYRLVDLGEAHRTGGEDWFGVWSGGAFFPIIPVRELMP</sequence>
<feature type="domain" description="DUF1285" evidence="2">
    <location>
        <begin position="103"/>
        <end position="196"/>
    </location>
</feature>
<evidence type="ECO:0000313" key="3">
    <source>
        <dbReference type="EMBL" id="NKX43208.1"/>
    </source>
</evidence>